<feature type="repeat" description="PPR" evidence="2">
    <location>
        <begin position="502"/>
        <end position="537"/>
    </location>
</feature>
<evidence type="ECO:0000256" key="2">
    <source>
        <dbReference type="PROSITE-ProRule" id="PRU00708"/>
    </source>
</evidence>
<comment type="caution">
    <text evidence="3">The sequence shown here is derived from an EMBL/GenBank/DDBJ whole genome shotgun (WGS) entry which is preliminary data.</text>
</comment>
<dbReference type="InterPro" id="IPR046848">
    <property type="entry name" value="E_motif"/>
</dbReference>
<keyword evidence="4" id="KW-1185">Reference proteome</keyword>
<feature type="repeat" description="PPR" evidence="2">
    <location>
        <begin position="467"/>
        <end position="501"/>
    </location>
</feature>
<dbReference type="Pfam" id="PF01535">
    <property type="entry name" value="PPR"/>
    <property type="match status" value="8"/>
</dbReference>
<dbReference type="FunFam" id="1.25.40.10:FF:000090">
    <property type="entry name" value="Pentatricopeptide repeat-containing protein, chloroplastic"/>
    <property type="match status" value="1"/>
</dbReference>
<evidence type="ECO:0000313" key="3">
    <source>
        <dbReference type="EMBL" id="GFS42769.1"/>
    </source>
</evidence>
<evidence type="ECO:0000313" key="4">
    <source>
        <dbReference type="Proteomes" id="UP000585474"/>
    </source>
</evidence>
<feature type="repeat" description="PPR" evidence="2">
    <location>
        <begin position="263"/>
        <end position="297"/>
    </location>
</feature>
<feature type="repeat" description="PPR" evidence="2">
    <location>
        <begin position="162"/>
        <end position="196"/>
    </location>
</feature>
<organism evidence="3 4">
    <name type="scientific">Actinidia rufa</name>
    <dbReference type="NCBI Taxonomy" id="165716"/>
    <lineage>
        <taxon>Eukaryota</taxon>
        <taxon>Viridiplantae</taxon>
        <taxon>Streptophyta</taxon>
        <taxon>Embryophyta</taxon>
        <taxon>Tracheophyta</taxon>
        <taxon>Spermatophyta</taxon>
        <taxon>Magnoliopsida</taxon>
        <taxon>eudicotyledons</taxon>
        <taxon>Gunneridae</taxon>
        <taxon>Pentapetalae</taxon>
        <taxon>asterids</taxon>
        <taxon>Ericales</taxon>
        <taxon>Actinidiaceae</taxon>
        <taxon>Actinidia</taxon>
    </lineage>
</organism>
<dbReference type="Gene3D" id="1.25.40.10">
    <property type="entry name" value="Tetratricopeptide repeat domain"/>
    <property type="match status" value="5"/>
</dbReference>
<dbReference type="PANTHER" id="PTHR47928:SF207">
    <property type="entry name" value="PENTATRICOPEPTIDE REPEAT-CONTAINING PROTEIN"/>
    <property type="match status" value="1"/>
</dbReference>
<feature type="repeat" description="PPR" evidence="2">
    <location>
        <begin position="61"/>
        <end position="95"/>
    </location>
</feature>
<dbReference type="Proteomes" id="UP000585474">
    <property type="component" value="Unassembled WGS sequence"/>
</dbReference>
<accession>A0A7J0DUQ9</accession>
<dbReference type="Pfam" id="PF20431">
    <property type="entry name" value="E_motif"/>
    <property type="match status" value="1"/>
</dbReference>
<dbReference type="OrthoDB" id="185373at2759"/>
<dbReference type="PROSITE" id="PS51375">
    <property type="entry name" value="PPR"/>
    <property type="match status" value="6"/>
</dbReference>
<dbReference type="PANTHER" id="PTHR47928">
    <property type="entry name" value="REPEAT-CONTAINING PROTEIN, PUTATIVE-RELATED"/>
    <property type="match status" value="1"/>
</dbReference>
<dbReference type="InterPro" id="IPR011990">
    <property type="entry name" value="TPR-like_helical_dom_sf"/>
</dbReference>
<protein>
    <submittedName>
        <fullName evidence="3">Tetratricopeptide repeat (TPR)-like superfamily protein</fullName>
    </submittedName>
</protein>
<dbReference type="EMBL" id="BJWL01000404">
    <property type="protein sequence ID" value="GFS42769.1"/>
    <property type="molecule type" value="Genomic_DNA"/>
</dbReference>
<name>A0A7J0DUQ9_9ERIC</name>
<dbReference type="InterPro" id="IPR002885">
    <property type="entry name" value="PPR_rpt"/>
</dbReference>
<dbReference type="AlphaFoldDB" id="A0A7J0DUQ9"/>
<dbReference type="InterPro" id="IPR050421">
    <property type="entry name" value="PPR"/>
</dbReference>
<proteinExistence type="predicted"/>
<keyword evidence="1" id="KW-0677">Repeat</keyword>
<sequence>MILNKIKGFHLELGVKNLCSSCQYSRTAIDRYKSSKLLRDYFKLGRIRDAENLFDEIPEKNVVAWSIMIYGYAKHGFRRRSLESFSCMRVLGLVPNSFTIVGVLVGIVGTCDLVLARTIHGFIIKIGLESDLIVGTSMLDAFAKCGNIFDSSRIFKQMICPSLVSCNAMLAGFVQNELFNETILLFNQLQKYGLMPNSVTVLTLIRGCVPLESRGLCKSIHCLVVKFGLVLETSVSNSVLDMYSSLNDLDAATEIFNDMECKDVVSWTTMIDLLVHLENAVDALRLFWRMRKNGVDYDAVVIMSLISACAVLGDIGRGRQIHAQVVIHGFGLELPLANSLISMYSKCGDLDCSKIVFNSTASKSLVSWTAMISGCVQNGRPRQALELLIRMRAEETFGPDSMMLASSLTVSGELAALELCQQLQCYALETGFSQYGLVRNSLISAYSKCGNVELAHNVFKEMGYLRDVVSWNALINGYGINGRGKTAIALFHEMKKNGARPNAATYMCILSACSHSGLVDNGLTIFNQMVQDNEIKPSHEHYGCVVDLLARAGNLSEASCFMRRFWEGMGLNGWRALLGGCLLHGNTGLAEEVARRIFEQDPQEPDQIVLLSNVYASAGRYQDAEAMRLNLEKVYIKNSGPALSLGFRMMLGDGC</sequence>
<dbReference type="NCBIfam" id="TIGR00756">
    <property type="entry name" value="PPR"/>
    <property type="match status" value="5"/>
</dbReference>
<reference evidence="4" key="1">
    <citation type="submission" date="2019-07" db="EMBL/GenBank/DDBJ databases">
        <title>De Novo Assembly of kiwifruit Actinidia rufa.</title>
        <authorList>
            <person name="Sugita-Konishi S."/>
            <person name="Sato K."/>
            <person name="Mori E."/>
            <person name="Abe Y."/>
            <person name="Kisaki G."/>
            <person name="Hamano K."/>
            <person name="Suezawa K."/>
            <person name="Otani M."/>
            <person name="Fukuda T."/>
            <person name="Manabe T."/>
            <person name="Gomi K."/>
            <person name="Tabuchi M."/>
            <person name="Akimitsu K."/>
            <person name="Kataoka I."/>
        </authorList>
    </citation>
    <scope>NUCLEOTIDE SEQUENCE [LARGE SCALE GENOMIC DNA]</scope>
    <source>
        <strain evidence="4">cv. Fuchu</strain>
    </source>
</reference>
<dbReference type="Pfam" id="PF13041">
    <property type="entry name" value="PPR_2"/>
    <property type="match status" value="2"/>
</dbReference>
<gene>
    <name evidence="3" type="ORF">Acr_00g0081550</name>
</gene>
<feature type="repeat" description="PPR" evidence="2">
    <location>
        <begin position="364"/>
        <end position="394"/>
    </location>
</feature>
<dbReference type="FunFam" id="1.25.40.10:FF:000351">
    <property type="entry name" value="Pentatricopeptide repeat-containing protein"/>
    <property type="match status" value="2"/>
</dbReference>
<evidence type="ECO:0000256" key="1">
    <source>
        <dbReference type="ARBA" id="ARBA00022737"/>
    </source>
</evidence>